<evidence type="ECO:0000313" key="1">
    <source>
        <dbReference type="EMBL" id="ACL42640.1"/>
    </source>
</evidence>
<sequence length="146" mass="16696">MIEDNEVIGTFADFIAEALDSGDPAKQREALILSEQLAWKKKSLQEHRDFLRDCSILLTEPNLELLSVLNLAWKIRFWQSFQEPLKSLLGDCDLDWWLEGAQRSLLIRCPDSATVATLYRSLPLISSQIYEFTGCVQQVYLTASSR</sequence>
<accession>B8HRY1</accession>
<dbReference type="HOGENOM" id="CLU_1774306_0_0_3"/>
<dbReference type="EMBL" id="CP001344">
    <property type="protein sequence ID" value="ACL42640.1"/>
    <property type="molecule type" value="Genomic_DNA"/>
</dbReference>
<name>B8HRY1_CYAP4</name>
<dbReference type="AlphaFoldDB" id="B8HRY1"/>
<proteinExistence type="predicted"/>
<reference evidence="1" key="1">
    <citation type="submission" date="2009-01" db="EMBL/GenBank/DDBJ databases">
        <title>Complete sequence of chromosome Cyanothece sp. PCC 7425.</title>
        <authorList>
            <consortium name="US DOE Joint Genome Institute"/>
            <person name="Lucas S."/>
            <person name="Copeland A."/>
            <person name="Lapidus A."/>
            <person name="Glavina del Rio T."/>
            <person name="Dalin E."/>
            <person name="Tice H."/>
            <person name="Bruce D."/>
            <person name="Goodwin L."/>
            <person name="Pitluck S."/>
            <person name="Sims D."/>
            <person name="Meineke L."/>
            <person name="Brettin T."/>
            <person name="Detter J.C."/>
            <person name="Han C."/>
            <person name="Larimer F."/>
            <person name="Land M."/>
            <person name="Hauser L."/>
            <person name="Kyrpides N."/>
            <person name="Ovchinnikova G."/>
            <person name="Liberton M."/>
            <person name="Stoeckel J."/>
            <person name="Banerjee A."/>
            <person name="Singh A."/>
            <person name="Page L."/>
            <person name="Sato H."/>
            <person name="Zhao L."/>
            <person name="Sherman L."/>
            <person name="Pakrasi H."/>
            <person name="Richardson P."/>
        </authorList>
    </citation>
    <scope>NUCLEOTIDE SEQUENCE</scope>
    <source>
        <strain evidence="1">PCC 7425</strain>
    </source>
</reference>
<gene>
    <name evidence="1" type="ordered locus">Cyan7425_0244</name>
</gene>
<protein>
    <submittedName>
        <fullName evidence="1">Uncharacterized protein</fullName>
    </submittedName>
</protein>
<organism evidence="1">
    <name type="scientific">Cyanothece sp. (strain PCC 7425 / ATCC 29141)</name>
    <dbReference type="NCBI Taxonomy" id="395961"/>
    <lineage>
        <taxon>Bacteria</taxon>
        <taxon>Bacillati</taxon>
        <taxon>Cyanobacteriota</taxon>
        <taxon>Cyanophyceae</taxon>
        <taxon>Gomontiellales</taxon>
        <taxon>Cyanothecaceae</taxon>
        <taxon>Cyanothece</taxon>
    </lineage>
</organism>
<dbReference type="KEGG" id="cyn:Cyan7425_0244"/>